<evidence type="ECO:0000256" key="1">
    <source>
        <dbReference type="SAM" id="SignalP"/>
    </source>
</evidence>
<dbReference type="AlphaFoldDB" id="A0A1I2FAH0"/>
<dbReference type="InterPro" id="IPR011852">
    <property type="entry name" value="TRAP_TAXI"/>
</dbReference>
<dbReference type="SUPFAM" id="SSF53850">
    <property type="entry name" value="Periplasmic binding protein-like II"/>
    <property type="match status" value="1"/>
</dbReference>
<dbReference type="Gene3D" id="3.40.190.10">
    <property type="entry name" value="Periplasmic binding protein-like II"/>
    <property type="match status" value="2"/>
</dbReference>
<feature type="signal peptide" evidence="1">
    <location>
        <begin position="1"/>
        <end position="23"/>
    </location>
</feature>
<feature type="chain" id="PRO_5011715935" description="TRAP transporter solute receptor, TAXI family" evidence="1">
    <location>
        <begin position="24"/>
        <end position="324"/>
    </location>
</feature>
<reference evidence="2 3" key="1">
    <citation type="submission" date="2016-10" db="EMBL/GenBank/DDBJ databases">
        <authorList>
            <person name="de Groot N.N."/>
        </authorList>
    </citation>
    <scope>NUCLEOTIDE SEQUENCE [LARGE SCALE GENOMIC DNA]</scope>
    <source>
        <strain evidence="2 3">DSM 11443</strain>
    </source>
</reference>
<sequence>MTALFLRATAVAAAVISAGSAYAQDRLTMGATHSASSFYAYQVGITNFLNTAVENININVRELGGAEVSTEALLRNEVDMGIAVTSSDFSAIKGQEPFTSPAENLRTLYYFAPLPLNFVIAADAKVDSVDALADMAFNPGGRGTSTERQVEQVMETIGVMPDWLRAEGGDALDAFQNGKIVGFVKGGNHPDGYIQQAASARELVFLSLNEAQRKAVTDAYPFFSSATNTPGEFYGKTEGEVTTIQTAIGINTTSNLDEETAYQIAKAVFSDAGKQAASEVYAPAKTIDAAQLTIDAAVAPLHKGVIRYLEEAGYTVPDALMAQD</sequence>
<name>A0A1I2FAH0_9RHOB</name>
<proteinExistence type="predicted"/>
<evidence type="ECO:0000313" key="3">
    <source>
        <dbReference type="Proteomes" id="UP000198977"/>
    </source>
</evidence>
<dbReference type="OrthoDB" id="9776669at2"/>
<dbReference type="Proteomes" id="UP000198977">
    <property type="component" value="Unassembled WGS sequence"/>
</dbReference>
<gene>
    <name evidence="2" type="ORF">SAMN04488523_11537</name>
</gene>
<dbReference type="PANTHER" id="PTHR42941">
    <property type="entry name" value="SLL1037 PROTEIN"/>
    <property type="match status" value="1"/>
</dbReference>
<keyword evidence="1" id="KW-0732">Signal</keyword>
<protein>
    <recommendedName>
        <fullName evidence="4">TRAP transporter solute receptor, TAXI family</fullName>
    </recommendedName>
</protein>
<evidence type="ECO:0000313" key="2">
    <source>
        <dbReference type="EMBL" id="SFF02362.1"/>
    </source>
</evidence>
<dbReference type="PANTHER" id="PTHR42941:SF1">
    <property type="entry name" value="SLL1037 PROTEIN"/>
    <property type="match status" value="1"/>
</dbReference>
<organism evidence="2 3">
    <name type="scientific">Sulfitobacter brevis</name>
    <dbReference type="NCBI Taxonomy" id="74348"/>
    <lineage>
        <taxon>Bacteria</taxon>
        <taxon>Pseudomonadati</taxon>
        <taxon>Pseudomonadota</taxon>
        <taxon>Alphaproteobacteria</taxon>
        <taxon>Rhodobacterales</taxon>
        <taxon>Roseobacteraceae</taxon>
        <taxon>Sulfitobacter</taxon>
    </lineage>
</organism>
<dbReference type="Pfam" id="PF16868">
    <property type="entry name" value="NMT1_3"/>
    <property type="match status" value="1"/>
</dbReference>
<accession>A0A1I2FAH0</accession>
<dbReference type="RefSeq" id="WP_093925075.1">
    <property type="nucleotide sequence ID" value="NZ_FOMW01000015.1"/>
</dbReference>
<dbReference type="EMBL" id="FOMW01000015">
    <property type="protein sequence ID" value="SFF02362.1"/>
    <property type="molecule type" value="Genomic_DNA"/>
</dbReference>
<evidence type="ECO:0008006" key="4">
    <source>
        <dbReference type="Google" id="ProtNLM"/>
    </source>
</evidence>
<keyword evidence="3" id="KW-1185">Reference proteome</keyword>
<dbReference type="STRING" id="74348.SAMN04488523_11537"/>
<dbReference type="NCBIfam" id="TIGR02122">
    <property type="entry name" value="TRAP_TAXI"/>
    <property type="match status" value="1"/>
</dbReference>